<accession>A0A940P7Z1</accession>
<dbReference type="GO" id="GO:0005829">
    <property type="term" value="C:cytosol"/>
    <property type="evidence" value="ECO:0007669"/>
    <property type="project" value="TreeGrafter"/>
</dbReference>
<protein>
    <submittedName>
        <fullName evidence="10">Response regulator transcription factor</fullName>
    </submittedName>
</protein>
<dbReference type="SMART" id="SM00862">
    <property type="entry name" value="Trans_reg_C"/>
    <property type="match status" value="1"/>
</dbReference>
<gene>
    <name evidence="10" type="ORF">I6N95_20155</name>
</gene>
<dbReference type="InterPro" id="IPR036388">
    <property type="entry name" value="WH-like_DNA-bd_sf"/>
</dbReference>
<dbReference type="GO" id="GO:0006355">
    <property type="term" value="P:regulation of DNA-templated transcription"/>
    <property type="evidence" value="ECO:0007669"/>
    <property type="project" value="InterPro"/>
</dbReference>
<keyword evidence="2" id="KW-0902">Two-component regulatory system</keyword>
<evidence type="ECO:0000313" key="10">
    <source>
        <dbReference type="EMBL" id="MBP1043339.1"/>
    </source>
</evidence>
<dbReference type="CDD" id="cd00383">
    <property type="entry name" value="trans_reg_C"/>
    <property type="match status" value="1"/>
</dbReference>
<evidence type="ECO:0000256" key="3">
    <source>
        <dbReference type="ARBA" id="ARBA00023015"/>
    </source>
</evidence>
<dbReference type="GO" id="GO:0000976">
    <property type="term" value="F:transcription cis-regulatory region binding"/>
    <property type="evidence" value="ECO:0007669"/>
    <property type="project" value="TreeGrafter"/>
</dbReference>
<dbReference type="InterPro" id="IPR001867">
    <property type="entry name" value="OmpR/PhoB-type_DNA-bd"/>
</dbReference>
<keyword evidence="3" id="KW-0805">Transcription regulation</keyword>
<dbReference type="PROSITE" id="PS50110">
    <property type="entry name" value="RESPONSE_REGULATORY"/>
    <property type="match status" value="1"/>
</dbReference>
<feature type="domain" description="Response regulatory" evidence="8">
    <location>
        <begin position="3"/>
        <end position="116"/>
    </location>
</feature>
<evidence type="ECO:0000256" key="6">
    <source>
        <dbReference type="PROSITE-ProRule" id="PRU00169"/>
    </source>
</evidence>
<dbReference type="Proteomes" id="UP000674938">
    <property type="component" value="Unassembled WGS sequence"/>
</dbReference>
<dbReference type="PROSITE" id="PS51755">
    <property type="entry name" value="OMPR_PHOB"/>
    <property type="match status" value="1"/>
</dbReference>
<dbReference type="EMBL" id="JAEEGA010000015">
    <property type="protein sequence ID" value="MBP1043339.1"/>
    <property type="molecule type" value="Genomic_DNA"/>
</dbReference>
<dbReference type="InterPro" id="IPR001789">
    <property type="entry name" value="Sig_transdc_resp-reg_receiver"/>
</dbReference>
<dbReference type="Pfam" id="PF00072">
    <property type="entry name" value="Response_reg"/>
    <property type="match status" value="1"/>
</dbReference>
<feature type="modified residue" description="4-aspartylphosphate" evidence="6">
    <location>
        <position position="51"/>
    </location>
</feature>
<evidence type="ECO:0000259" key="8">
    <source>
        <dbReference type="PROSITE" id="PS50110"/>
    </source>
</evidence>
<feature type="DNA-binding region" description="OmpR/PhoB-type" evidence="7">
    <location>
        <begin position="125"/>
        <end position="223"/>
    </location>
</feature>
<evidence type="ECO:0000259" key="9">
    <source>
        <dbReference type="PROSITE" id="PS51755"/>
    </source>
</evidence>
<reference evidence="10" key="1">
    <citation type="submission" date="2020-12" db="EMBL/GenBank/DDBJ databases">
        <title>Vagococcus allomyrinae sp. nov. and Enterococcus lavae sp. nov., isolated from the larvae of Allomyrina dichotoma.</title>
        <authorList>
            <person name="Lee S.D."/>
        </authorList>
    </citation>
    <scope>NUCLEOTIDE SEQUENCE</scope>
    <source>
        <strain evidence="10">BWB3-3</strain>
    </source>
</reference>
<keyword evidence="11" id="KW-1185">Reference proteome</keyword>
<dbReference type="GO" id="GO:0000156">
    <property type="term" value="F:phosphorelay response regulator activity"/>
    <property type="evidence" value="ECO:0007669"/>
    <property type="project" value="TreeGrafter"/>
</dbReference>
<dbReference type="SUPFAM" id="SSF46894">
    <property type="entry name" value="C-terminal effector domain of the bipartite response regulators"/>
    <property type="match status" value="1"/>
</dbReference>
<feature type="domain" description="OmpR/PhoB-type" evidence="9">
    <location>
        <begin position="125"/>
        <end position="223"/>
    </location>
</feature>
<dbReference type="InterPro" id="IPR011006">
    <property type="entry name" value="CheY-like_superfamily"/>
</dbReference>
<keyword evidence="4 7" id="KW-0238">DNA-binding</keyword>
<dbReference type="SUPFAM" id="SSF52172">
    <property type="entry name" value="CheY-like"/>
    <property type="match status" value="1"/>
</dbReference>
<dbReference type="PANTHER" id="PTHR48111:SF22">
    <property type="entry name" value="REGULATOR OF RPOS"/>
    <property type="match status" value="1"/>
</dbReference>
<evidence type="ECO:0000313" key="11">
    <source>
        <dbReference type="Proteomes" id="UP000674938"/>
    </source>
</evidence>
<dbReference type="RefSeq" id="WP_209531173.1">
    <property type="nucleotide sequence ID" value="NZ_JAEEGA010000015.1"/>
</dbReference>
<keyword evidence="5" id="KW-0804">Transcription</keyword>
<name>A0A940P7Z1_9ENTE</name>
<dbReference type="Gene3D" id="6.10.250.690">
    <property type="match status" value="1"/>
</dbReference>
<evidence type="ECO:0000256" key="5">
    <source>
        <dbReference type="ARBA" id="ARBA00023163"/>
    </source>
</evidence>
<proteinExistence type="predicted"/>
<dbReference type="InterPro" id="IPR039420">
    <property type="entry name" value="WalR-like"/>
</dbReference>
<evidence type="ECO:0000256" key="2">
    <source>
        <dbReference type="ARBA" id="ARBA00023012"/>
    </source>
</evidence>
<dbReference type="Gene3D" id="3.40.50.2300">
    <property type="match status" value="1"/>
</dbReference>
<evidence type="ECO:0000256" key="4">
    <source>
        <dbReference type="ARBA" id="ARBA00023125"/>
    </source>
</evidence>
<dbReference type="GO" id="GO:0032993">
    <property type="term" value="C:protein-DNA complex"/>
    <property type="evidence" value="ECO:0007669"/>
    <property type="project" value="TreeGrafter"/>
</dbReference>
<organism evidence="10 11">
    <name type="scientific">Vagococcus allomyrinae</name>
    <dbReference type="NCBI Taxonomy" id="2794353"/>
    <lineage>
        <taxon>Bacteria</taxon>
        <taxon>Bacillati</taxon>
        <taxon>Bacillota</taxon>
        <taxon>Bacilli</taxon>
        <taxon>Lactobacillales</taxon>
        <taxon>Enterococcaceae</taxon>
        <taxon>Vagococcus</taxon>
    </lineage>
</organism>
<dbReference type="Gene3D" id="1.10.10.10">
    <property type="entry name" value="Winged helix-like DNA-binding domain superfamily/Winged helix DNA-binding domain"/>
    <property type="match status" value="1"/>
</dbReference>
<comment type="caution">
    <text evidence="10">The sequence shown here is derived from an EMBL/GenBank/DDBJ whole genome shotgun (WGS) entry which is preliminary data.</text>
</comment>
<evidence type="ECO:0000256" key="7">
    <source>
        <dbReference type="PROSITE-ProRule" id="PRU01091"/>
    </source>
</evidence>
<dbReference type="SMART" id="SM00448">
    <property type="entry name" value="REC"/>
    <property type="match status" value="1"/>
</dbReference>
<dbReference type="AlphaFoldDB" id="A0A940P7Z1"/>
<evidence type="ECO:0000256" key="1">
    <source>
        <dbReference type="ARBA" id="ARBA00022553"/>
    </source>
</evidence>
<sequence length="225" mass="25707">MITILLVEDDQILAGSIAEILEEVGTVTQIYDGDEGLYEAESNKYDLFVFDIMLPGIDGYGILEKLRQQGIETPVLFLTAKDSLEDKIKGFQQGADDYLTKPFHREELLLRVQAMLKRSLGLSAEQTISFHNTDCQLTTRIVTINNQPLELQGKEFELLIYLIKQKNRIVTKEQIFERIWGFDSETSYTVVEVYMSNLRKKLKQADSDVNIKTIRNVGYILGETS</sequence>
<dbReference type="PANTHER" id="PTHR48111">
    <property type="entry name" value="REGULATOR OF RPOS"/>
    <property type="match status" value="1"/>
</dbReference>
<keyword evidence="1 6" id="KW-0597">Phosphoprotein</keyword>
<dbReference type="InterPro" id="IPR016032">
    <property type="entry name" value="Sig_transdc_resp-reg_C-effctor"/>
</dbReference>
<dbReference type="Pfam" id="PF00486">
    <property type="entry name" value="Trans_reg_C"/>
    <property type="match status" value="1"/>
</dbReference>